<dbReference type="AlphaFoldDB" id="A0A4C1XJF7"/>
<reference evidence="1 2" key="1">
    <citation type="journal article" date="2019" name="Commun. Biol.">
        <title>The bagworm genome reveals a unique fibroin gene that provides high tensile strength.</title>
        <authorList>
            <person name="Kono N."/>
            <person name="Nakamura H."/>
            <person name="Ohtoshi R."/>
            <person name="Tomita M."/>
            <person name="Numata K."/>
            <person name="Arakawa K."/>
        </authorList>
    </citation>
    <scope>NUCLEOTIDE SEQUENCE [LARGE SCALE GENOMIC DNA]</scope>
</reference>
<gene>
    <name evidence="1" type="ORF">EVAR_46473_1</name>
</gene>
<protein>
    <submittedName>
        <fullName evidence="1">Uncharacterized protein</fullName>
    </submittedName>
</protein>
<dbReference type="EMBL" id="BGZK01000845">
    <property type="protein sequence ID" value="GBP62634.1"/>
    <property type="molecule type" value="Genomic_DNA"/>
</dbReference>
<accession>A0A4C1XJF7</accession>
<evidence type="ECO:0000313" key="1">
    <source>
        <dbReference type="EMBL" id="GBP62634.1"/>
    </source>
</evidence>
<organism evidence="1 2">
    <name type="scientific">Eumeta variegata</name>
    <name type="common">Bagworm moth</name>
    <name type="synonym">Eumeta japonica</name>
    <dbReference type="NCBI Taxonomy" id="151549"/>
    <lineage>
        <taxon>Eukaryota</taxon>
        <taxon>Metazoa</taxon>
        <taxon>Ecdysozoa</taxon>
        <taxon>Arthropoda</taxon>
        <taxon>Hexapoda</taxon>
        <taxon>Insecta</taxon>
        <taxon>Pterygota</taxon>
        <taxon>Neoptera</taxon>
        <taxon>Endopterygota</taxon>
        <taxon>Lepidoptera</taxon>
        <taxon>Glossata</taxon>
        <taxon>Ditrysia</taxon>
        <taxon>Tineoidea</taxon>
        <taxon>Psychidae</taxon>
        <taxon>Oiketicinae</taxon>
        <taxon>Eumeta</taxon>
    </lineage>
</organism>
<keyword evidence="2" id="KW-1185">Reference proteome</keyword>
<sequence>MNSGVVGYPRETRRAHNCLPKIWQRKTLLIRSRPRPATTARPWYERDRGNYSPNRNPKLFHIPFIPIHLNIYIYTETIQNRETERGNNWRQQDPSGCLQLVRFESAGRKSVKDSPCDGRAEDSACLPLAYRAISL</sequence>
<dbReference type="Proteomes" id="UP000299102">
    <property type="component" value="Unassembled WGS sequence"/>
</dbReference>
<comment type="caution">
    <text evidence="1">The sequence shown here is derived from an EMBL/GenBank/DDBJ whole genome shotgun (WGS) entry which is preliminary data.</text>
</comment>
<name>A0A4C1XJF7_EUMVA</name>
<evidence type="ECO:0000313" key="2">
    <source>
        <dbReference type="Proteomes" id="UP000299102"/>
    </source>
</evidence>
<proteinExistence type="predicted"/>